<dbReference type="PANTHER" id="PTHR46890:SF48">
    <property type="entry name" value="RNA-DIRECTED DNA POLYMERASE"/>
    <property type="match status" value="1"/>
</dbReference>
<dbReference type="PANTHER" id="PTHR46890">
    <property type="entry name" value="NON-LTR RETROLELEMENT REVERSE TRANSCRIPTASE-LIKE PROTEIN-RELATED"/>
    <property type="match status" value="1"/>
</dbReference>
<dbReference type="SUPFAM" id="SSF56219">
    <property type="entry name" value="DNase I-like"/>
    <property type="match status" value="1"/>
</dbReference>
<dbReference type="InterPro" id="IPR043502">
    <property type="entry name" value="DNA/RNA_pol_sf"/>
</dbReference>
<dbReference type="InterPro" id="IPR036691">
    <property type="entry name" value="Endo/exonu/phosph_ase_sf"/>
</dbReference>
<comment type="caution">
    <text evidence="2">The sequence shown here is derived from an EMBL/GenBank/DDBJ whole genome shotgun (WGS) entry which is preliminary data.</text>
</comment>
<name>A0AAW2U371_9LAMI</name>
<dbReference type="InterPro" id="IPR052343">
    <property type="entry name" value="Retrotransposon-Effector_Assoc"/>
</dbReference>
<dbReference type="EMBL" id="JACGWN010000013">
    <property type="protein sequence ID" value="KAL0411037.1"/>
    <property type="molecule type" value="Genomic_DNA"/>
</dbReference>
<dbReference type="SUPFAM" id="SSF56672">
    <property type="entry name" value="DNA/RNA polymerases"/>
    <property type="match status" value="1"/>
</dbReference>
<sequence>MADHGDFNAVLHQSEICGTSEDHAQAMREYNQCVVDVGLVSLPMQGALFSWHNRSEGPQSLWKRLDRMMGNEAWMEMWPNVKHIILDVEAAALCQNISDQEVKEVMFDIAEDESPGPDGFSSRFFKAAWSVVGAEVTKAVKEFYSMGCLLKQVNAIVLELIPKVELPSEVANYRPIACCNVIYKVITKIMVTRTKGVLQKLIDSSQNAFVPGRSISDNILLAQELFSEYNQMRLPPRCALKIDLRKAYDTVEWGFLTATLKLFNFPTVFIRWVIECVSTASYSSSLNESIHGYFSGTRGFRQRDPLSPNYLCLSWKFCIRW</sequence>
<evidence type="ECO:0000313" key="2">
    <source>
        <dbReference type="EMBL" id="KAL0411037.1"/>
    </source>
</evidence>
<accession>A0AAW2U371</accession>
<evidence type="ECO:0000259" key="1">
    <source>
        <dbReference type="Pfam" id="PF00078"/>
    </source>
</evidence>
<reference evidence="2" key="1">
    <citation type="submission" date="2020-06" db="EMBL/GenBank/DDBJ databases">
        <authorList>
            <person name="Li T."/>
            <person name="Hu X."/>
            <person name="Zhang T."/>
            <person name="Song X."/>
            <person name="Zhang H."/>
            <person name="Dai N."/>
            <person name="Sheng W."/>
            <person name="Hou X."/>
            <person name="Wei L."/>
        </authorList>
    </citation>
    <scope>NUCLEOTIDE SEQUENCE</scope>
    <source>
        <strain evidence="2">KEN1</strain>
        <tissue evidence="2">Leaf</tissue>
    </source>
</reference>
<dbReference type="AlphaFoldDB" id="A0AAW2U371"/>
<dbReference type="Gene3D" id="3.60.10.10">
    <property type="entry name" value="Endonuclease/exonuclease/phosphatase"/>
    <property type="match status" value="1"/>
</dbReference>
<gene>
    <name evidence="2" type="ORF">Slati_3693400</name>
</gene>
<protein>
    <recommendedName>
        <fullName evidence="1">Reverse transcriptase domain-containing protein</fullName>
    </recommendedName>
</protein>
<feature type="domain" description="Reverse transcriptase" evidence="1">
    <location>
        <begin position="163"/>
        <end position="308"/>
    </location>
</feature>
<organism evidence="2">
    <name type="scientific">Sesamum latifolium</name>
    <dbReference type="NCBI Taxonomy" id="2727402"/>
    <lineage>
        <taxon>Eukaryota</taxon>
        <taxon>Viridiplantae</taxon>
        <taxon>Streptophyta</taxon>
        <taxon>Embryophyta</taxon>
        <taxon>Tracheophyta</taxon>
        <taxon>Spermatophyta</taxon>
        <taxon>Magnoliopsida</taxon>
        <taxon>eudicotyledons</taxon>
        <taxon>Gunneridae</taxon>
        <taxon>Pentapetalae</taxon>
        <taxon>asterids</taxon>
        <taxon>lamiids</taxon>
        <taxon>Lamiales</taxon>
        <taxon>Pedaliaceae</taxon>
        <taxon>Sesamum</taxon>
    </lineage>
</organism>
<dbReference type="Pfam" id="PF00078">
    <property type="entry name" value="RVT_1"/>
    <property type="match status" value="1"/>
</dbReference>
<dbReference type="CDD" id="cd01650">
    <property type="entry name" value="RT_nLTR_like"/>
    <property type="match status" value="1"/>
</dbReference>
<reference evidence="2" key="2">
    <citation type="journal article" date="2024" name="Plant">
        <title>Genomic evolution and insights into agronomic trait innovations of Sesamum species.</title>
        <authorList>
            <person name="Miao H."/>
            <person name="Wang L."/>
            <person name="Qu L."/>
            <person name="Liu H."/>
            <person name="Sun Y."/>
            <person name="Le M."/>
            <person name="Wang Q."/>
            <person name="Wei S."/>
            <person name="Zheng Y."/>
            <person name="Lin W."/>
            <person name="Duan Y."/>
            <person name="Cao H."/>
            <person name="Xiong S."/>
            <person name="Wang X."/>
            <person name="Wei L."/>
            <person name="Li C."/>
            <person name="Ma Q."/>
            <person name="Ju M."/>
            <person name="Zhao R."/>
            <person name="Li G."/>
            <person name="Mu C."/>
            <person name="Tian Q."/>
            <person name="Mei H."/>
            <person name="Zhang T."/>
            <person name="Gao T."/>
            <person name="Zhang H."/>
        </authorList>
    </citation>
    <scope>NUCLEOTIDE SEQUENCE</scope>
    <source>
        <strain evidence="2">KEN1</strain>
    </source>
</reference>
<dbReference type="InterPro" id="IPR000477">
    <property type="entry name" value="RT_dom"/>
</dbReference>
<proteinExistence type="predicted"/>